<feature type="region of interest" description="Disordered" evidence="1">
    <location>
        <begin position="203"/>
        <end position="237"/>
    </location>
</feature>
<dbReference type="AlphaFoldDB" id="X0TKS4"/>
<evidence type="ECO:0000313" key="2">
    <source>
        <dbReference type="EMBL" id="GAF76685.1"/>
    </source>
</evidence>
<protein>
    <submittedName>
        <fullName evidence="2">Uncharacterized protein</fullName>
    </submittedName>
</protein>
<evidence type="ECO:0000256" key="1">
    <source>
        <dbReference type="SAM" id="MobiDB-lite"/>
    </source>
</evidence>
<proteinExistence type="predicted"/>
<feature type="region of interest" description="Disordered" evidence="1">
    <location>
        <begin position="276"/>
        <end position="301"/>
    </location>
</feature>
<comment type="caution">
    <text evidence="2">The sequence shown here is derived from an EMBL/GenBank/DDBJ whole genome shotgun (WGS) entry which is preliminary data.</text>
</comment>
<dbReference type="EMBL" id="BARS01009581">
    <property type="protein sequence ID" value="GAF76685.1"/>
    <property type="molecule type" value="Genomic_DNA"/>
</dbReference>
<feature type="non-terminal residue" evidence="2">
    <location>
        <position position="1"/>
    </location>
</feature>
<feature type="non-terminal residue" evidence="2">
    <location>
        <position position="338"/>
    </location>
</feature>
<name>X0TKS4_9ZZZZ</name>
<sequence>GDLAKFAAGVNVLSQSAPGTTSTAQRAAFTVAGALDTRARKALAKQTADRKTDEPPPAKLSEEFAATIAAYKGFVEANPDSPLVGEALGKVMAVAYEYAKIDAWNVADSVYGDLLASELTIRRPERLKFARGLCQLGRAMPDHARQILSALTSAGLRGPRGGSGPAMLAGGTVTTPGAGGIGGVGLGGGRFGSVADLPALDAEVPPRDQDSQPAPVTAAPSPAGQPGQTSASDEAQRDSQLLAMIRQQEANRAKQIAQLREDVLVFDNALTQTQNLQQQAEQGQQAARQGRRQAPSVPVLSEAELERQQAAIGAAYEIFQGILKDHPHTPTAPQARGE</sequence>
<accession>X0TKS4</accession>
<feature type="compositionally biased region" description="Low complexity" evidence="1">
    <location>
        <begin position="276"/>
        <end position="294"/>
    </location>
</feature>
<organism evidence="2">
    <name type="scientific">marine sediment metagenome</name>
    <dbReference type="NCBI Taxonomy" id="412755"/>
    <lineage>
        <taxon>unclassified sequences</taxon>
        <taxon>metagenomes</taxon>
        <taxon>ecological metagenomes</taxon>
    </lineage>
</organism>
<gene>
    <name evidence="2" type="ORF">S01H1_17993</name>
</gene>
<reference evidence="2" key="1">
    <citation type="journal article" date="2014" name="Front. Microbiol.">
        <title>High frequency of phylogenetically diverse reductive dehalogenase-homologous genes in deep subseafloor sedimentary metagenomes.</title>
        <authorList>
            <person name="Kawai M."/>
            <person name="Futagami T."/>
            <person name="Toyoda A."/>
            <person name="Takaki Y."/>
            <person name="Nishi S."/>
            <person name="Hori S."/>
            <person name="Arai W."/>
            <person name="Tsubouchi T."/>
            <person name="Morono Y."/>
            <person name="Uchiyama I."/>
            <person name="Ito T."/>
            <person name="Fujiyama A."/>
            <person name="Inagaki F."/>
            <person name="Takami H."/>
        </authorList>
    </citation>
    <scope>NUCLEOTIDE SEQUENCE</scope>
    <source>
        <strain evidence="2">Expedition CK06-06</strain>
    </source>
</reference>